<dbReference type="Pfam" id="PF13895">
    <property type="entry name" value="Ig_2"/>
    <property type="match status" value="1"/>
</dbReference>
<keyword evidence="4" id="KW-0325">Glycoprotein</keyword>
<dbReference type="SUPFAM" id="SSF48726">
    <property type="entry name" value="Immunoglobulin"/>
    <property type="match status" value="3"/>
</dbReference>
<protein>
    <submittedName>
        <fullName evidence="10">Activated leukocyte cell adhesion molecule b</fullName>
    </submittedName>
</protein>
<evidence type="ECO:0000256" key="6">
    <source>
        <dbReference type="SAM" id="MobiDB-lite"/>
    </source>
</evidence>
<evidence type="ECO:0000256" key="2">
    <source>
        <dbReference type="ARBA" id="ARBA00023136"/>
    </source>
</evidence>
<keyword evidence="11" id="KW-1185">Reference proteome</keyword>
<feature type="domain" description="Ig-like" evidence="9">
    <location>
        <begin position="269"/>
        <end position="349"/>
    </location>
</feature>
<name>A0A3Q2YJ14_HIPCM</name>
<dbReference type="GO" id="GO:0030424">
    <property type="term" value="C:axon"/>
    <property type="evidence" value="ECO:0007669"/>
    <property type="project" value="Ensembl"/>
</dbReference>
<feature type="signal peptide" evidence="8">
    <location>
        <begin position="1"/>
        <end position="20"/>
    </location>
</feature>
<dbReference type="InterPro" id="IPR003599">
    <property type="entry name" value="Ig_sub"/>
</dbReference>
<dbReference type="Gene3D" id="2.60.40.10">
    <property type="entry name" value="Immunoglobulins"/>
    <property type="match status" value="4"/>
</dbReference>
<feature type="chain" id="PRO_5018707925" evidence="8">
    <location>
        <begin position="21"/>
        <end position="590"/>
    </location>
</feature>
<dbReference type="InterPro" id="IPR013783">
    <property type="entry name" value="Ig-like_fold"/>
</dbReference>
<dbReference type="PANTHER" id="PTHR11640">
    <property type="entry name" value="NEPHRIN"/>
    <property type="match status" value="1"/>
</dbReference>
<organism evidence="10 11">
    <name type="scientific">Hippocampus comes</name>
    <name type="common">Tiger tail seahorse</name>
    <dbReference type="NCBI Taxonomy" id="109280"/>
    <lineage>
        <taxon>Eukaryota</taxon>
        <taxon>Metazoa</taxon>
        <taxon>Chordata</taxon>
        <taxon>Craniata</taxon>
        <taxon>Vertebrata</taxon>
        <taxon>Euteleostomi</taxon>
        <taxon>Actinopterygii</taxon>
        <taxon>Neopterygii</taxon>
        <taxon>Teleostei</taxon>
        <taxon>Neoteleostei</taxon>
        <taxon>Acanthomorphata</taxon>
        <taxon>Syngnathiaria</taxon>
        <taxon>Syngnathiformes</taxon>
        <taxon>Syngnathoidei</taxon>
        <taxon>Syngnathidae</taxon>
        <taxon>Hippocampus</taxon>
    </lineage>
</organism>
<evidence type="ECO:0000256" key="3">
    <source>
        <dbReference type="ARBA" id="ARBA00023157"/>
    </source>
</evidence>
<dbReference type="InterPro" id="IPR051275">
    <property type="entry name" value="Cell_adhesion_signaling"/>
</dbReference>
<feature type="domain" description="Ig-like" evidence="9">
    <location>
        <begin position="59"/>
        <end position="152"/>
    </location>
</feature>
<dbReference type="GO" id="GO:0050839">
    <property type="term" value="F:cell adhesion molecule binding"/>
    <property type="evidence" value="ECO:0007669"/>
    <property type="project" value="TreeGrafter"/>
</dbReference>
<reference evidence="10" key="2">
    <citation type="submission" date="2025-09" db="UniProtKB">
        <authorList>
            <consortium name="Ensembl"/>
        </authorList>
    </citation>
    <scope>IDENTIFICATION</scope>
</reference>
<accession>A0A3Q2YJ14</accession>
<dbReference type="GeneTree" id="ENSGT00940000156881"/>
<dbReference type="GO" id="GO:0098609">
    <property type="term" value="P:cell-cell adhesion"/>
    <property type="evidence" value="ECO:0007669"/>
    <property type="project" value="TreeGrafter"/>
</dbReference>
<keyword evidence="5" id="KW-0393">Immunoglobulin domain</keyword>
<keyword evidence="2 7" id="KW-0472">Membrane</keyword>
<evidence type="ECO:0000256" key="4">
    <source>
        <dbReference type="ARBA" id="ARBA00023180"/>
    </source>
</evidence>
<evidence type="ECO:0000259" key="9">
    <source>
        <dbReference type="PROSITE" id="PS50835"/>
    </source>
</evidence>
<evidence type="ECO:0000256" key="1">
    <source>
        <dbReference type="ARBA" id="ARBA00004479"/>
    </source>
</evidence>
<dbReference type="SMART" id="SM00408">
    <property type="entry name" value="IGc2"/>
    <property type="match status" value="3"/>
</dbReference>
<dbReference type="Proteomes" id="UP000264820">
    <property type="component" value="Unplaced"/>
</dbReference>
<dbReference type="AlphaFoldDB" id="A0A3Q2YJ14"/>
<keyword evidence="8" id="KW-0732">Signal</keyword>
<dbReference type="InterPro" id="IPR013098">
    <property type="entry name" value="Ig_I-set"/>
</dbReference>
<feature type="region of interest" description="Disordered" evidence="6">
    <location>
        <begin position="554"/>
        <end position="590"/>
    </location>
</feature>
<feature type="domain" description="Ig-like" evidence="9">
    <location>
        <begin position="434"/>
        <end position="515"/>
    </location>
</feature>
<dbReference type="OMA" id="FACSVTY"/>
<feature type="transmembrane region" description="Helical" evidence="7">
    <location>
        <begin position="530"/>
        <end position="552"/>
    </location>
</feature>
<reference evidence="10" key="1">
    <citation type="submission" date="2025-08" db="UniProtKB">
        <authorList>
            <consortium name="Ensembl"/>
        </authorList>
    </citation>
    <scope>IDENTIFICATION</scope>
</reference>
<dbReference type="PROSITE" id="PS50835">
    <property type="entry name" value="IG_LIKE"/>
    <property type="match status" value="4"/>
</dbReference>
<dbReference type="GO" id="GO:0060385">
    <property type="term" value="P:axonogenesis involved in innervation"/>
    <property type="evidence" value="ECO:0007669"/>
    <property type="project" value="Ensembl"/>
</dbReference>
<feature type="compositionally biased region" description="Basic and acidic residues" evidence="6">
    <location>
        <begin position="563"/>
        <end position="590"/>
    </location>
</feature>
<keyword evidence="3" id="KW-1015">Disulfide bond</keyword>
<dbReference type="PANTHER" id="PTHR11640:SF148">
    <property type="entry name" value="CD166 ANTIGEN HOMOLOG A"/>
    <property type="match status" value="1"/>
</dbReference>
<dbReference type="Pfam" id="PF07679">
    <property type="entry name" value="I-set"/>
    <property type="match status" value="1"/>
</dbReference>
<proteinExistence type="predicted"/>
<dbReference type="GO" id="GO:0005886">
    <property type="term" value="C:plasma membrane"/>
    <property type="evidence" value="ECO:0007669"/>
    <property type="project" value="TreeGrafter"/>
</dbReference>
<evidence type="ECO:0000313" key="11">
    <source>
        <dbReference type="Proteomes" id="UP000264820"/>
    </source>
</evidence>
<dbReference type="InterPro" id="IPR003598">
    <property type="entry name" value="Ig_sub2"/>
</dbReference>
<dbReference type="InterPro" id="IPR007110">
    <property type="entry name" value="Ig-like_dom"/>
</dbReference>
<dbReference type="InterPro" id="IPR013162">
    <property type="entry name" value="CD80_C2-set"/>
</dbReference>
<dbReference type="GO" id="GO:0042802">
    <property type="term" value="F:identical protein binding"/>
    <property type="evidence" value="ECO:0007669"/>
    <property type="project" value="Ensembl"/>
</dbReference>
<evidence type="ECO:0000256" key="7">
    <source>
        <dbReference type="SAM" id="Phobius"/>
    </source>
</evidence>
<dbReference type="Ensembl" id="ENSHCOT00000012060.1">
    <property type="protein sequence ID" value="ENSHCOP00000018126.1"/>
    <property type="gene ID" value="ENSHCOG00000002436.1"/>
</dbReference>
<evidence type="ECO:0000256" key="5">
    <source>
        <dbReference type="ARBA" id="ARBA00023319"/>
    </source>
</evidence>
<comment type="subcellular location">
    <subcellularLocation>
        <location evidence="1">Membrane</location>
        <topology evidence="1">Single-pass type I membrane protein</topology>
    </subcellularLocation>
</comment>
<sequence>MSSFQIQALVVSCWLSTVDSDSCACPHLVHMKKFNRKTAHYQYGHGSLSFPAAFSLFTPHLSGLETVMGLYDQTLEIPCNKGAVKAEDALITKWKYDKGDGLSGDLLVRKKTESVSISTTDEYKGRINMAANSSLLLSALKLSDQRTFTCMVVVGLDIDEYPVNVVVYSEDFCLCVLQLATCIAKDANPAANITWLKNNKPLVDGGKGVSIRASVQVDPVSGLSSTSSTLEYSATKEDTDAQFSCSAQHNVGKELASSALTFTITYSTENIVLEVIAPEPLVEGDNVTLKCMADGNPAPTSFNFHVKGDVIPVKNMDTYTLTHVSRDDTGEYQCSLIDNPAMMASKDVTVNYLDIELSPTGSVVKAAGEALELSFQIDSSGQSKVSWTKDNVKLDKEPEFTELKYSDSGRYESDVKMGALSKKVFFDLVVEGAPVIKQLSKQRSEDGQHKVLICEAEGSPKPSVSWSINGTSLEESPFLNGKVTHKITVVPTINLTVSCTVSNEFGVDTWTIDVSSRKYSSSPDADQTKLVVGVVVGLFIATMLIGLAYGICQKKSKQGSWKTGEKENGSSDEERKLEEKVEENSQKAEV</sequence>
<dbReference type="Pfam" id="PF08205">
    <property type="entry name" value="C2-set_2"/>
    <property type="match status" value="1"/>
</dbReference>
<evidence type="ECO:0000313" key="10">
    <source>
        <dbReference type="Ensembl" id="ENSHCOP00000018126.1"/>
    </source>
</evidence>
<dbReference type="GO" id="GO:0021885">
    <property type="term" value="P:forebrain cell migration"/>
    <property type="evidence" value="ECO:0007669"/>
    <property type="project" value="Ensembl"/>
</dbReference>
<dbReference type="GO" id="GO:0031290">
    <property type="term" value="P:retinal ganglion cell axon guidance"/>
    <property type="evidence" value="ECO:0007669"/>
    <property type="project" value="Ensembl"/>
</dbReference>
<feature type="domain" description="Ig-like" evidence="9">
    <location>
        <begin position="181"/>
        <end position="261"/>
    </location>
</feature>
<dbReference type="InterPro" id="IPR036179">
    <property type="entry name" value="Ig-like_dom_sf"/>
</dbReference>
<keyword evidence="7" id="KW-0812">Transmembrane</keyword>
<keyword evidence="7" id="KW-1133">Transmembrane helix</keyword>
<dbReference type="SMART" id="SM00409">
    <property type="entry name" value="IG"/>
    <property type="match status" value="3"/>
</dbReference>
<dbReference type="GO" id="GO:0005911">
    <property type="term" value="C:cell-cell junction"/>
    <property type="evidence" value="ECO:0007669"/>
    <property type="project" value="TreeGrafter"/>
</dbReference>
<evidence type="ECO:0000256" key="8">
    <source>
        <dbReference type="SAM" id="SignalP"/>
    </source>
</evidence>